<accession>B9FJ34</accession>
<gene>
    <name evidence="2" type="ORF">OsJ_17591</name>
</gene>
<feature type="compositionally biased region" description="Acidic residues" evidence="1">
    <location>
        <begin position="78"/>
        <end position="88"/>
    </location>
</feature>
<reference evidence="2" key="2">
    <citation type="submission" date="2008-12" db="EMBL/GenBank/DDBJ databases">
        <title>Improved gene annotation of the rice (Oryza sativa) genomes.</title>
        <authorList>
            <person name="Wang J."/>
            <person name="Li R."/>
            <person name="Fan W."/>
            <person name="Huang Q."/>
            <person name="Zhang J."/>
            <person name="Zhou Y."/>
            <person name="Hu Y."/>
            <person name="Zi S."/>
            <person name="Li J."/>
            <person name="Ni P."/>
            <person name="Zheng H."/>
            <person name="Zhang Y."/>
            <person name="Zhao M."/>
            <person name="Hao Q."/>
            <person name="McDermott J."/>
            <person name="Samudrala R."/>
            <person name="Kristiansen K."/>
            <person name="Wong G.K.-S."/>
        </authorList>
    </citation>
    <scope>NUCLEOTIDE SEQUENCE</scope>
</reference>
<evidence type="ECO:0000313" key="2">
    <source>
        <dbReference type="EMBL" id="EEE62788.1"/>
    </source>
</evidence>
<organism evidence="2">
    <name type="scientific">Oryza sativa subsp. japonica</name>
    <name type="common">Rice</name>
    <dbReference type="NCBI Taxonomy" id="39947"/>
    <lineage>
        <taxon>Eukaryota</taxon>
        <taxon>Viridiplantae</taxon>
        <taxon>Streptophyta</taxon>
        <taxon>Embryophyta</taxon>
        <taxon>Tracheophyta</taxon>
        <taxon>Spermatophyta</taxon>
        <taxon>Magnoliopsida</taxon>
        <taxon>Liliopsida</taxon>
        <taxon>Poales</taxon>
        <taxon>Poaceae</taxon>
        <taxon>BOP clade</taxon>
        <taxon>Oryzoideae</taxon>
        <taxon>Oryzeae</taxon>
        <taxon>Oryzinae</taxon>
        <taxon>Oryza</taxon>
        <taxon>Oryza sativa</taxon>
    </lineage>
</organism>
<name>B9FJ34_ORYSJ</name>
<dbReference type="Proteomes" id="UP000007752">
    <property type="component" value="Chromosome 5"/>
</dbReference>
<dbReference type="EMBL" id="CM000142">
    <property type="protein sequence ID" value="EEE62788.1"/>
    <property type="molecule type" value="Genomic_DNA"/>
</dbReference>
<proteinExistence type="predicted"/>
<reference evidence="2" key="1">
    <citation type="journal article" date="2005" name="PLoS Biol.">
        <title>The genomes of Oryza sativa: a history of duplications.</title>
        <authorList>
            <person name="Yu J."/>
            <person name="Wang J."/>
            <person name="Lin W."/>
            <person name="Li S."/>
            <person name="Li H."/>
            <person name="Zhou J."/>
            <person name="Ni P."/>
            <person name="Dong W."/>
            <person name="Hu S."/>
            <person name="Zeng C."/>
            <person name="Zhang J."/>
            <person name="Zhang Y."/>
            <person name="Li R."/>
            <person name="Xu Z."/>
            <person name="Li S."/>
            <person name="Li X."/>
            <person name="Zheng H."/>
            <person name="Cong L."/>
            <person name="Lin L."/>
            <person name="Yin J."/>
            <person name="Geng J."/>
            <person name="Li G."/>
            <person name="Shi J."/>
            <person name="Liu J."/>
            <person name="Lv H."/>
            <person name="Li J."/>
            <person name="Wang J."/>
            <person name="Deng Y."/>
            <person name="Ran L."/>
            <person name="Shi X."/>
            <person name="Wang X."/>
            <person name="Wu Q."/>
            <person name="Li C."/>
            <person name="Ren X."/>
            <person name="Wang J."/>
            <person name="Wang X."/>
            <person name="Li D."/>
            <person name="Liu D."/>
            <person name="Zhang X."/>
            <person name="Ji Z."/>
            <person name="Zhao W."/>
            <person name="Sun Y."/>
            <person name="Zhang Z."/>
            <person name="Bao J."/>
            <person name="Han Y."/>
            <person name="Dong L."/>
            <person name="Ji J."/>
            <person name="Chen P."/>
            <person name="Wu S."/>
            <person name="Liu J."/>
            <person name="Xiao Y."/>
            <person name="Bu D."/>
            <person name="Tan J."/>
            <person name="Yang L."/>
            <person name="Ye C."/>
            <person name="Zhang J."/>
            <person name="Xu J."/>
            <person name="Zhou Y."/>
            <person name="Yu Y."/>
            <person name="Zhang B."/>
            <person name="Zhuang S."/>
            <person name="Wei H."/>
            <person name="Liu B."/>
            <person name="Lei M."/>
            <person name="Yu H."/>
            <person name="Li Y."/>
            <person name="Xu H."/>
            <person name="Wei S."/>
            <person name="He X."/>
            <person name="Fang L."/>
            <person name="Zhang Z."/>
            <person name="Zhang Y."/>
            <person name="Huang X."/>
            <person name="Su Z."/>
            <person name="Tong W."/>
            <person name="Li J."/>
            <person name="Tong Z."/>
            <person name="Li S."/>
            <person name="Ye J."/>
            <person name="Wang L."/>
            <person name="Fang L."/>
            <person name="Lei T."/>
            <person name="Chen C."/>
            <person name="Chen H."/>
            <person name="Xu Z."/>
            <person name="Li H."/>
            <person name="Huang H."/>
            <person name="Zhang F."/>
            <person name="Xu H."/>
            <person name="Li N."/>
            <person name="Zhao C."/>
            <person name="Li S."/>
            <person name="Dong L."/>
            <person name="Huang Y."/>
            <person name="Li L."/>
            <person name="Xi Y."/>
            <person name="Qi Q."/>
            <person name="Li W."/>
            <person name="Zhang B."/>
            <person name="Hu W."/>
            <person name="Zhang Y."/>
            <person name="Tian X."/>
            <person name="Jiao Y."/>
            <person name="Liang X."/>
            <person name="Jin J."/>
            <person name="Gao L."/>
            <person name="Zheng W."/>
            <person name="Hao B."/>
            <person name="Liu S."/>
            <person name="Wang W."/>
            <person name="Yuan L."/>
            <person name="Cao M."/>
            <person name="McDermott J."/>
            <person name="Samudrala R."/>
            <person name="Wang J."/>
            <person name="Wong G.K."/>
            <person name="Yang H."/>
        </authorList>
    </citation>
    <scope>NUCLEOTIDE SEQUENCE [LARGE SCALE GENOMIC DNA]</scope>
</reference>
<sequence length="88" mass="9899">MARGMWEGWTGSCTVAGGRMYIVAEYGEWRLKQYDEPCDEWRMVAGSGVPPEVRRPHRHGLPLSGHPQVVKGLAEKVDLDDDDDEDAE</sequence>
<feature type="region of interest" description="Disordered" evidence="1">
    <location>
        <begin position="53"/>
        <end position="88"/>
    </location>
</feature>
<evidence type="ECO:0000256" key="1">
    <source>
        <dbReference type="SAM" id="MobiDB-lite"/>
    </source>
</evidence>
<protein>
    <submittedName>
        <fullName evidence="2">Uncharacterized protein</fullName>
    </submittedName>
</protein>
<dbReference type="AlphaFoldDB" id="B9FJ34"/>